<accession>A0A4V3WUK1</accession>
<proteinExistence type="predicted"/>
<sequence length="118" mass="12265">MTAHPELQGASDEDGAPFFSERRRRMQRVVVWVGIVVLVLPGVLVAAGVAQSTANRTCAAYVGYLKPDAAGYAAPFELFGAGGPGWQCYAVSSSGPHTFVGPLGLIPSAPRPHEGVAT</sequence>
<comment type="caution">
    <text evidence="2">The sequence shown here is derived from an EMBL/GenBank/DDBJ whole genome shotgun (WGS) entry which is preliminary data.</text>
</comment>
<keyword evidence="1" id="KW-0812">Transmembrane</keyword>
<evidence type="ECO:0000313" key="3">
    <source>
        <dbReference type="Proteomes" id="UP000307380"/>
    </source>
</evidence>
<name>A0A4V3WUK1_9MICO</name>
<protein>
    <submittedName>
        <fullName evidence="2">Uncharacterized protein</fullName>
    </submittedName>
</protein>
<keyword evidence="1" id="KW-1133">Transmembrane helix</keyword>
<keyword evidence="3" id="KW-1185">Reference proteome</keyword>
<dbReference type="EMBL" id="SSSN01000002">
    <property type="protein sequence ID" value="THG36177.1"/>
    <property type="molecule type" value="Genomic_DNA"/>
</dbReference>
<evidence type="ECO:0000313" key="2">
    <source>
        <dbReference type="EMBL" id="THG36177.1"/>
    </source>
</evidence>
<dbReference type="OrthoDB" id="5122659at2"/>
<gene>
    <name evidence="2" type="ORF">E6C70_01160</name>
</gene>
<reference evidence="2 3" key="1">
    <citation type="submission" date="2019-04" db="EMBL/GenBank/DDBJ databases">
        <authorList>
            <person name="Jiang L."/>
        </authorList>
    </citation>
    <scope>NUCLEOTIDE SEQUENCE [LARGE SCALE GENOMIC DNA]</scope>
    <source>
        <strain evidence="2 3">YIM 131861</strain>
    </source>
</reference>
<evidence type="ECO:0000256" key="1">
    <source>
        <dbReference type="SAM" id="Phobius"/>
    </source>
</evidence>
<dbReference type="Proteomes" id="UP000307380">
    <property type="component" value="Unassembled WGS sequence"/>
</dbReference>
<keyword evidence="1" id="KW-0472">Membrane</keyword>
<feature type="transmembrane region" description="Helical" evidence="1">
    <location>
        <begin position="29"/>
        <end position="50"/>
    </location>
</feature>
<dbReference type="RefSeq" id="WP_136421442.1">
    <property type="nucleotide sequence ID" value="NZ_SSSN01000002.1"/>
</dbReference>
<organism evidence="2 3">
    <name type="scientific">Orlajensenia flava</name>
    <dbReference type="NCBI Taxonomy" id="2565934"/>
    <lineage>
        <taxon>Bacteria</taxon>
        <taxon>Bacillati</taxon>
        <taxon>Actinomycetota</taxon>
        <taxon>Actinomycetes</taxon>
        <taxon>Micrococcales</taxon>
        <taxon>Microbacteriaceae</taxon>
        <taxon>Orlajensenia</taxon>
    </lineage>
</organism>
<dbReference type="AlphaFoldDB" id="A0A4V3WUK1"/>